<gene>
    <name evidence="1" type="ORF">VNO80_19877</name>
</gene>
<dbReference type="EMBL" id="JAYMYR010000007">
    <property type="protein sequence ID" value="KAK7354416.1"/>
    <property type="molecule type" value="Genomic_DNA"/>
</dbReference>
<sequence length="154" mass="17130">MWLDLLFCYSSRCDIPIRSVLLLETPALEILVCPGLLFRVSVSGDDFSHCYRKMIMDYFAVVLGRVVVWSGHGRNCDLYGTGLHKNEEAPSQFNLRLKHPTHSLLGFTDSIRLQLALVPAQGRCCLTSVSATTTSSSNIIVAPMKRISTLLEGR</sequence>
<proteinExistence type="predicted"/>
<evidence type="ECO:0000313" key="1">
    <source>
        <dbReference type="EMBL" id="KAK7354416.1"/>
    </source>
</evidence>
<dbReference type="AlphaFoldDB" id="A0AAN9MIC0"/>
<reference evidence="1 2" key="1">
    <citation type="submission" date="2024-01" db="EMBL/GenBank/DDBJ databases">
        <title>The genomes of 5 underutilized Papilionoideae crops provide insights into root nodulation and disease resistanc.</title>
        <authorList>
            <person name="Jiang F."/>
        </authorList>
    </citation>
    <scope>NUCLEOTIDE SEQUENCE [LARGE SCALE GENOMIC DNA]</scope>
    <source>
        <strain evidence="1">JINMINGXINNONG_FW02</strain>
        <tissue evidence="1">Leaves</tissue>
    </source>
</reference>
<evidence type="ECO:0000313" key="2">
    <source>
        <dbReference type="Proteomes" id="UP001374584"/>
    </source>
</evidence>
<dbReference type="Proteomes" id="UP001374584">
    <property type="component" value="Unassembled WGS sequence"/>
</dbReference>
<keyword evidence="2" id="KW-1185">Reference proteome</keyword>
<comment type="caution">
    <text evidence="1">The sequence shown here is derived from an EMBL/GenBank/DDBJ whole genome shotgun (WGS) entry which is preliminary data.</text>
</comment>
<name>A0AAN9MIC0_PHACN</name>
<accession>A0AAN9MIC0</accession>
<organism evidence="1 2">
    <name type="scientific">Phaseolus coccineus</name>
    <name type="common">Scarlet runner bean</name>
    <name type="synonym">Phaseolus multiflorus</name>
    <dbReference type="NCBI Taxonomy" id="3886"/>
    <lineage>
        <taxon>Eukaryota</taxon>
        <taxon>Viridiplantae</taxon>
        <taxon>Streptophyta</taxon>
        <taxon>Embryophyta</taxon>
        <taxon>Tracheophyta</taxon>
        <taxon>Spermatophyta</taxon>
        <taxon>Magnoliopsida</taxon>
        <taxon>eudicotyledons</taxon>
        <taxon>Gunneridae</taxon>
        <taxon>Pentapetalae</taxon>
        <taxon>rosids</taxon>
        <taxon>fabids</taxon>
        <taxon>Fabales</taxon>
        <taxon>Fabaceae</taxon>
        <taxon>Papilionoideae</taxon>
        <taxon>50 kb inversion clade</taxon>
        <taxon>NPAAA clade</taxon>
        <taxon>indigoferoid/millettioid clade</taxon>
        <taxon>Phaseoleae</taxon>
        <taxon>Phaseolus</taxon>
    </lineage>
</organism>
<protein>
    <submittedName>
        <fullName evidence="1">Uncharacterized protein</fullName>
    </submittedName>
</protein>